<name>A0A928VMV4_9CYAN</name>
<comment type="caution">
    <text evidence="1">The sequence shown here is derived from an EMBL/GenBank/DDBJ whole genome shotgun (WGS) entry which is preliminary data.</text>
</comment>
<organism evidence="1 2">
    <name type="scientific">Romeriopsis navalis LEGE 11480</name>
    <dbReference type="NCBI Taxonomy" id="2777977"/>
    <lineage>
        <taxon>Bacteria</taxon>
        <taxon>Bacillati</taxon>
        <taxon>Cyanobacteriota</taxon>
        <taxon>Cyanophyceae</taxon>
        <taxon>Leptolyngbyales</taxon>
        <taxon>Leptolyngbyaceae</taxon>
        <taxon>Romeriopsis</taxon>
        <taxon>Romeriopsis navalis</taxon>
    </lineage>
</organism>
<keyword evidence="2" id="KW-1185">Reference proteome</keyword>
<dbReference type="InterPro" id="IPR027417">
    <property type="entry name" value="P-loop_NTPase"/>
</dbReference>
<dbReference type="InterPro" id="IPR013324">
    <property type="entry name" value="RNA_pol_sigma_r3/r4-like"/>
</dbReference>
<gene>
    <name evidence="1" type="ORF">IQ266_15960</name>
</gene>
<dbReference type="RefSeq" id="WP_264326059.1">
    <property type="nucleotide sequence ID" value="NZ_JADEXQ010000056.1"/>
</dbReference>
<protein>
    <submittedName>
        <fullName evidence="1">Winged helix-turn-helix transcriptional regulator</fullName>
    </submittedName>
</protein>
<accession>A0A928VMV4</accession>
<dbReference type="AlphaFoldDB" id="A0A928VMV4"/>
<dbReference type="Gene3D" id="3.40.50.300">
    <property type="entry name" value="P-loop containing nucleotide triphosphate hydrolases"/>
    <property type="match status" value="1"/>
</dbReference>
<dbReference type="Pfam" id="PF13412">
    <property type="entry name" value="HTH_24"/>
    <property type="match status" value="1"/>
</dbReference>
<evidence type="ECO:0000313" key="2">
    <source>
        <dbReference type="Proteomes" id="UP000625316"/>
    </source>
</evidence>
<dbReference type="SUPFAM" id="SSF52540">
    <property type="entry name" value="P-loop containing nucleoside triphosphate hydrolases"/>
    <property type="match status" value="1"/>
</dbReference>
<dbReference type="Proteomes" id="UP000625316">
    <property type="component" value="Unassembled WGS sequence"/>
</dbReference>
<proteinExistence type="predicted"/>
<sequence length="426" mass="47957">MSSGQLVEQLQSVLHQKKLTLLNDQQGEILRIILDEPRMTYEEIADDLGLPVTTVKPAVNLIWQKIEAAVVDQKVKRKNIHEIIDGLLSAYETIAPQPQIDKDFVLEKVPVLTAWHGRELELDAFHNAVAEHGVTFVCGETGIGKTSLVARAMQELMEEDETVIWQTIGVSSGESEFQNLWDTIMSPVPCPGDAKRMADQLFDWLDEQVMTVVLDRVELLLKPNTVAVQLNPYLPHREVYGELIKRFGHQANKSRLVLVSQQPLSDVERLVRSGRDVATIALQGLSEADAKGLFYAAGIKQSWKAVYKAYNGHPSLMMNAINVINDFYGGDVEGFIANTLYIDEVDRTNYRSELERLSPAEMEVLRATALESLTRPDLAKRMLEQGHKLDDLMSALKRLHGMSFLEDTADKLAVNPFVRRVMRDIE</sequence>
<evidence type="ECO:0000313" key="1">
    <source>
        <dbReference type="EMBL" id="MBE9031230.1"/>
    </source>
</evidence>
<reference evidence="1" key="1">
    <citation type="submission" date="2020-10" db="EMBL/GenBank/DDBJ databases">
        <authorList>
            <person name="Castelo-Branco R."/>
            <person name="Eusebio N."/>
            <person name="Adriana R."/>
            <person name="Vieira A."/>
            <person name="Brugerolle De Fraissinette N."/>
            <person name="Rezende De Castro R."/>
            <person name="Schneider M.P."/>
            <person name="Vasconcelos V."/>
            <person name="Leao P.N."/>
        </authorList>
    </citation>
    <scope>NUCLEOTIDE SEQUENCE</scope>
    <source>
        <strain evidence="1">LEGE 11480</strain>
    </source>
</reference>
<dbReference type="EMBL" id="JADEXQ010000056">
    <property type="protein sequence ID" value="MBE9031230.1"/>
    <property type="molecule type" value="Genomic_DNA"/>
</dbReference>
<dbReference type="SUPFAM" id="SSF88659">
    <property type="entry name" value="Sigma3 and sigma4 domains of RNA polymerase sigma factors"/>
    <property type="match status" value="1"/>
</dbReference>